<evidence type="ECO:0000256" key="2">
    <source>
        <dbReference type="ARBA" id="ARBA00022833"/>
    </source>
</evidence>
<dbReference type="PANTHER" id="PTHR24103">
    <property type="entry name" value="E3 UBIQUITIN-PROTEIN LIGASE TRIM"/>
    <property type="match status" value="1"/>
</dbReference>
<dbReference type="Gene3D" id="2.60.120.920">
    <property type="match status" value="1"/>
</dbReference>
<keyword evidence="1 3" id="KW-0479">Metal-binding</keyword>
<accession>A0A3Q2GNW9</accession>
<evidence type="ECO:0000313" key="7">
    <source>
        <dbReference type="Proteomes" id="UP000265020"/>
    </source>
</evidence>
<evidence type="ECO:0000256" key="4">
    <source>
        <dbReference type="SAM" id="Coils"/>
    </source>
</evidence>
<dbReference type="InterPro" id="IPR043136">
    <property type="entry name" value="B30.2/SPRY_sf"/>
</dbReference>
<feature type="coiled-coil region" evidence="4">
    <location>
        <begin position="91"/>
        <end position="147"/>
    </location>
</feature>
<dbReference type="CDD" id="cd19800">
    <property type="entry name" value="Bbox2_xNF7-like"/>
    <property type="match status" value="1"/>
</dbReference>
<dbReference type="InterPro" id="IPR000315">
    <property type="entry name" value="Znf_B-box"/>
</dbReference>
<evidence type="ECO:0000256" key="1">
    <source>
        <dbReference type="ARBA" id="ARBA00022771"/>
    </source>
</evidence>
<proteinExistence type="predicted"/>
<dbReference type="Ensembl" id="ENSCVAT00000031858.1">
    <property type="protein sequence ID" value="ENSCVAP00000030585.1"/>
    <property type="gene ID" value="ENSCVAG00000019204.1"/>
</dbReference>
<reference evidence="6" key="1">
    <citation type="submission" date="2025-08" db="UniProtKB">
        <authorList>
            <consortium name="Ensembl"/>
        </authorList>
    </citation>
    <scope>IDENTIFICATION</scope>
</reference>
<reference evidence="6" key="2">
    <citation type="submission" date="2025-09" db="UniProtKB">
        <authorList>
            <consortium name="Ensembl"/>
        </authorList>
    </citation>
    <scope>IDENTIFICATION</scope>
</reference>
<evidence type="ECO:0000256" key="3">
    <source>
        <dbReference type="PROSITE-ProRule" id="PRU00024"/>
    </source>
</evidence>
<evidence type="ECO:0000313" key="6">
    <source>
        <dbReference type="Ensembl" id="ENSCVAP00000030585.1"/>
    </source>
</evidence>
<dbReference type="InterPro" id="IPR013320">
    <property type="entry name" value="ConA-like_dom_sf"/>
</dbReference>
<dbReference type="Pfam" id="PF00643">
    <property type="entry name" value="zf-B_box"/>
    <property type="match status" value="1"/>
</dbReference>
<dbReference type="SMART" id="SM00336">
    <property type="entry name" value="BBOX"/>
    <property type="match status" value="1"/>
</dbReference>
<dbReference type="GO" id="GO:0008270">
    <property type="term" value="F:zinc ion binding"/>
    <property type="evidence" value="ECO:0007669"/>
    <property type="project" value="UniProtKB-KW"/>
</dbReference>
<evidence type="ECO:0000259" key="5">
    <source>
        <dbReference type="PROSITE" id="PS50119"/>
    </source>
</evidence>
<dbReference type="AlphaFoldDB" id="A0A3Q2GNW9"/>
<feature type="domain" description="B box-type" evidence="5">
    <location>
        <begin position="28"/>
        <end position="69"/>
    </location>
</feature>
<dbReference type="GeneTree" id="ENSGT00940000164374"/>
<dbReference type="PROSITE" id="PS50119">
    <property type="entry name" value="ZF_BBOX"/>
    <property type="match status" value="1"/>
</dbReference>
<dbReference type="SUPFAM" id="SSF57845">
    <property type="entry name" value="B-box zinc-binding domain"/>
    <property type="match status" value="1"/>
</dbReference>
<keyword evidence="7" id="KW-1185">Reference proteome</keyword>
<keyword evidence="4" id="KW-0175">Coiled coil</keyword>
<keyword evidence="1 3" id="KW-0863">Zinc-finger</keyword>
<dbReference type="SUPFAM" id="SSF49899">
    <property type="entry name" value="Concanavalin A-like lectins/glucanases"/>
    <property type="match status" value="1"/>
</dbReference>
<dbReference type="Gene3D" id="3.30.160.60">
    <property type="entry name" value="Classic Zinc Finger"/>
    <property type="match status" value="1"/>
</dbReference>
<sequence length="363" mass="42777">MDFTTNHILKNLSEKAKQDKKSGKQSEAPVGFCSEHDERLKLFCVTDQQLTCIICRDCKKHQGHRFKPVKEAAASIRKEVEAFLGKDFHDFSKIENLAKSQNEEIRKTKEKSQQLRTQISGQFQEMHQFLRRREEEIMNELNQKEADELKKMRDGLELGEKMKAILEITEPEILLKCWSEGNSMKAQNPLNLQVVNSSLSMGLYESHLQFFMWKEMLQVIQPKVEKLSFKRKDPPVWGQQGCSYNQSSGFGQRYSPCTCHDNFNNLLCQYQTYCNPGQNNYDLRIDKIEPGPNYWEIDVKDKKSWTVYIQNHSLTFKNERYTKTTNNRIEYLNFENRPETIGIYFNSITNQLQFFDVDNMKHF</sequence>
<keyword evidence="2" id="KW-0862">Zinc</keyword>
<organism evidence="6 7">
    <name type="scientific">Cyprinodon variegatus</name>
    <name type="common">Sheepshead minnow</name>
    <dbReference type="NCBI Taxonomy" id="28743"/>
    <lineage>
        <taxon>Eukaryota</taxon>
        <taxon>Metazoa</taxon>
        <taxon>Chordata</taxon>
        <taxon>Craniata</taxon>
        <taxon>Vertebrata</taxon>
        <taxon>Euteleostomi</taxon>
        <taxon>Actinopterygii</taxon>
        <taxon>Neopterygii</taxon>
        <taxon>Teleostei</taxon>
        <taxon>Neoteleostei</taxon>
        <taxon>Acanthomorphata</taxon>
        <taxon>Ovalentaria</taxon>
        <taxon>Atherinomorphae</taxon>
        <taxon>Cyprinodontiformes</taxon>
        <taxon>Cyprinodontidae</taxon>
        <taxon>Cyprinodon</taxon>
    </lineage>
</organism>
<dbReference type="InterPro" id="IPR050143">
    <property type="entry name" value="TRIM/RBCC"/>
</dbReference>
<name>A0A3Q2GNW9_CYPVA</name>
<protein>
    <submittedName>
        <fullName evidence="6">Nuclear factor 7, brain-like</fullName>
    </submittedName>
</protein>
<dbReference type="OMA" id="QYREYEC"/>
<dbReference type="Proteomes" id="UP000265020">
    <property type="component" value="Unassembled WGS sequence"/>
</dbReference>